<evidence type="ECO:0000313" key="2">
    <source>
        <dbReference type="EMBL" id="KAE8339146.1"/>
    </source>
</evidence>
<reference evidence="2" key="1">
    <citation type="submission" date="2019-04" db="EMBL/GenBank/DDBJ databases">
        <title>Friends and foes A comparative genomics study of 23 Aspergillus species from section Flavi.</title>
        <authorList>
            <consortium name="DOE Joint Genome Institute"/>
            <person name="Kjaerbolling I."/>
            <person name="Vesth T."/>
            <person name="Frisvad J.C."/>
            <person name="Nybo J.L."/>
            <person name="Theobald S."/>
            <person name="Kildgaard S."/>
            <person name="Isbrandt T."/>
            <person name="Kuo A."/>
            <person name="Sato A."/>
            <person name="Lyhne E.K."/>
            <person name="Kogle M.E."/>
            <person name="Wiebenga A."/>
            <person name="Kun R.S."/>
            <person name="Lubbers R.J."/>
            <person name="Makela M.R."/>
            <person name="Barry K."/>
            <person name="Chovatia M."/>
            <person name="Clum A."/>
            <person name="Daum C."/>
            <person name="Haridas S."/>
            <person name="He G."/>
            <person name="LaButti K."/>
            <person name="Lipzen A."/>
            <person name="Mondo S."/>
            <person name="Riley R."/>
            <person name="Salamov A."/>
            <person name="Simmons B.A."/>
            <person name="Magnuson J.K."/>
            <person name="Henrissat B."/>
            <person name="Mortensen U.H."/>
            <person name="Larsen T.O."/>
            <person name="Devries R.P."/>
            <person name="Grigoriev I.V."/>
            <person name="Machida M."/>
            <person name="Baker S.E."/>
            <person name="Andersen M.R."/>
        </authorList>
    </citation>
    <scope>NUCLEOTIDE SEQUENCE</scope>
    <source>
        <strain evidence="2">CBS 117612</strain>
    </source>
</reference>
<feature type="region of interest" description="Disordered" evidence="1">
    <location>
        <begin position="21"/>
        <end position="41"/>
    </location>
</feature>
<gene>
    <name evidence="2" type="ORF">BDV24DRAFT_79539</name>
</gene>
<dbReference type="AlphaFoldDB" id="A0A5N6Y3M7"/>
<accession>A0A5N6Y3M7</accession>
<sequence length="65" mass="7756">MEKQSRSNWCFPNRVRLRWGRRESSPRSGLRTSSRTPQGWEKTTARTLMDVFKPGRKKLFDINTE</sequence>
<protein>
    <submittedName>
        <fullName evidence="2">Uncharacterized protein</fullName>
    </submittedName>
</protein>
<proteinExistence type="predicted"/>
<evidence type="ECO:0000256" key="1">
    <source>
        <dbReference type="SAM" id="MobiDB-lite"/>
    </source>
</evidence>
<name>A0A5N6Y3M7_9EURO</name>
<organism evidence="2">
    <name type="scientific">Aspergillus arachidicola</name>
    <dbReference type="NCBI Taxonomy" id="656916"/>
    <lineage>
        <taxon>Eukaryota</taxon>
        <taxon>Fungi</taxon>
        <taxon>Dikarya</taxon>
        <taxon>Ascomycota</taxon>
        <taxon>Pezizomycotina</taxon>
        <taxon>Eurotiomycetes</taxon>
        <taxon>Eurotiomycetidae</taxon>
        <taxon>Eurotiales</taxon>
        <taxon>Aspergillaceae</taxon>
        <taxon>Aspergillus</taxon>
        <taxon>Aspergillus subgen. Circumdati</taxon>
    </lineage>
</organism>
<dbReference type="Proteomes" id="UP000325558">
    <property type="component" value="Unassembled WGS sequence"/>
</dbReference>
<dbReference type="EMBL" id="ML737160">
    <property type="protein sequence ID" value="KAE8339146.1"/>
    <property type="molecule type" value="Genomic_DNA"/>
</dbReference>
<feature type="compositionally biased region" description="Polar residues" evidence="1">
    <location>
        <begin position="26"/>
        <end position="37"/>
    </location>
</feature>